<dbReference type="PROSITE" id="PS50082">
    <property type="entry name" value="WD_REPEATS_2"/>
    <property type="match status" value="2"/>
</dbReference>
<keyword evidence="1 3" id="KW-0853">WD repeat</keyword>
<evidence type="ECO:0000256" key="4">
    <source>
        <dbReference type="SAM" id="MobiDB-lite"/>
    </source>
</evidence>
<dbReference type="PANTHER" id="PTHR44090">
    <property type="entry name" value="WD REPEAT-CONTAINING PROTEIN 61"/>
    <property type="match status" value="1"/>
</dbReference>
<sequence length="264" mass="28016">MEFRQLDQPGSDYKTRTALSSSSTSSHSDAVWGVAYTPSDKIISISADGSMKQWQAPNIYALPPVGPIPHLLGLVSLSVSPDGRQALYNSVEGMTYLCNIDGVPQDDDIVGKFASFHRTHGRPTIDPVEPSWSVSLHPNRKTYASAGSSGYLTVHSAAPGPGFGKRLSSPDGTRAPLASETGQVYVFDIESAQLQTTLTSHAMSVRSVAWSADSSLLLSASEDKRVMVHDVRTPNGGTVAALSGHTSCVMDVDISHDMNLAVSA</sequence>
<feature type="repeat" description="WD" evidence="3">
    <location>
        <begin position="24"/>
        <end position="55"/>
    </location>
</feature>
<dbReference type="GO" id="GO:0005634">
    <property type="term" value="C:nucleus"/>
    <property type="evidence" value="ECO:0007669"/>
    <property type="project" value="TreeGrafter"/>
</dbReference>
<organism evidence="5 6">
    <name type="scientific">Fistulina hepatica ATCC 64428</name>
    <dbReference type="NCBI Taxonomy" id="1128425"/>
    <lineage>
        <taxon>Eukaryota</taxon>
        <taxon>Fungi</taxon>
        <taxon>Dikarya</taxon>
        <taxon>Basidiomycota</taxon>
        <taxon>Agaricomycotina</taxon>
        <taxon>Agaricomycetes</taxon>
        <taxon>Agaricomycetidae</taxon>
        <taxon>Agaricales</taxon>
        <taxon>Fistulinaceae</taxon>
        <taxon>Fistulina</taxon>
    </lineage>
</organism>
<keyword evidence="2" id="KW-0677">Repeat</keyword>
<evidence type="ECO:0000256" key="1">
    <source>
        <dbReference type="ARBA" id="ARBA00022574"/>
    </source>
</evidence>
<dbReference type="EMBL" id="KN881645">
    <property type="protein sequence ID" value="KIY52128.1"/>
    <property type="molecule type" value="Genomic_DNA"/>
</dbReference>
<dbReference type="Gene3D" id="2.130.10.10">
    <property type="entry name" value="YVTN repeat-like/Quinoprotein amine dehydrogenase"/>
    <property type="match status" value="2"/>
</dbReference>
<dbReference type="SMART" id="SM00320">
    <property type="entry name" value="WD40"/>
    <property type="match status" value="3"/>
</dbReference>
<proteinExistence type="predicted"/>
<dbReference type="OrthoDB" id="538223at2759"/>
<dbReference type="InterPro" id="IPR051510">
    <property type="entry name" value="SKI8"/>
</dbReference>
<evidence type="ECO:0000313" key="6">
    <source>
        <dbReference type="Proteomes" id="UP000054144"/>
    </source>
</evidence>
<gene>
    <name evidence="5" type="ORF">FISHEDRAFT_70086</name>
</gene>
<feature type="repeat" description="WD" evidence="3">
    <location>
        <begin position="198"/>
        <end position="233"/>
    </location>
</feature>
<dbReference type="SUPFAM" id="SSF50978">
    <property type="entry name" value="WD40 repeat-like"/>
    <property type="match status" value="1"/>
</dbReference>
<dbReference type="GO" id="GO:0032991">
    <property type="term" value="C:protein-containing complex"/>
    <property type="evidence" value="ECO:0007669"/>
    <property type="project" value="UniProtKB-ARBA"/>
</dbReference>
<accession>A0A0D7AMW1</accession>
<keyword evidence="6" id="KW-1185">Reference proteome</keyword>
<dbReference type="PANTHER" id="PTHR44090:SF1">
    <property type="entry name" value="SUPERKILLER COMPLEX PROTEIN 8"/>
    <property type="match status" value="1"/>
</dbReference>
<dbReference type="PROSITE" id="PS50294">
    <property type="entry name" value="WD_REPEATS_REGION"/>
    <property type="match status" value="1"/>
</dbReference>
<dbReference type="InterPro" id="IPR001680">
    <property type="entry name" value="WD40_rpt"/>
</dbReference>
<dbReference type="Pfam" id="PF00400">
    <property type="entry name" value="WD40"/>
    <property type="match status" value="3"/>
</dbReference>
<evidence type="ECO:0000313" key="5">
    <source>
        <dbReference type="EMBL" id="KIY52128.1"/>
    </source>
</evidence>
<dbReference type="Proteomes" id="UP000054144">
    <property type="component" value="Unassembled WGS sequence"/>
</dbReference>
<evidence type="ECO:0000256" key="3">
    <source>
        <dbReference type="PROSITE-ProRule" id="PRU00221"/>
    </source>
</evidence>
<name>A0A0D7AMW1_9AGAR</name>
<dbReference type="AlphaFoldDB" id="A0A0D7AMW1"/>
<feature type="region of interest" description="Disordered" evidence="4">
    <location>
        <begin position="1"/>
        <end position="26"/>
    </location>
</feature>
<dbReference type="InterPro" id="IPR036322">
    <property type="entry name" value="WD40_repeat_dom_sf"/>
</dbReference>
<reference evidence="5 6" key="1">
    <citation type="journal article" date="2015" name="Fungal Genet. Biol.">
        <title>Evolution of novel wood decay mechanisms in Agaricales revealed by the genome sequences of Fistulina hepatica and Cylindrobasidium torrendii.</title>
        <authorList>
            <person name="Floudas D."/>
            <person name="Held B.W."/>
            <person name="Riley R."/>
            <person name="Nagy L.G."/>
            <person name="Koehler G."/>
            <person name="Ransdell A.S."/>
            <person name="Younus H."/>
            <person name="Chow J."/>
            <person name="Chiniquy J."/>
            <person name="Lipzen A."/>
            <person name="Tritt A."/>
            <person name="Sun H."/>
            <person name="Haridas S."/>
            <person name="LaButti K."/>
            <person name="Ohm R.A."/>
            <person name="Kues U."/>
            <person name="Blanchette R.A."/>
            <person name="Grigoriev I.V."/>
            <person name="Minto R.E."/>
            <person name="Hibbett D.S."/>
        </authorList>
    </citation>
    <scope>NUCLEOTIDE SEQUENCE [LARGE SCALE GENOMIC DNA]</scope>
    <source>
        <strain evidence="5 6">ATCC 64428</strain>
    </source>
</reference>
<protein>
    <submittedName>
        <fullName evidence="5">WD40 repeat-like protein</fullName>
    </submittedName>
</protein>
<evidence type="ECO:0000256" key="2">
    <source>
        <dbReference type="ARBA" id="ARBA00022737"/>
    </source>
</evidence>
<dbReference type="InterPro" id="IPR015943">
    <property type="entry name" value="WD40/YVTN_repeat-like_dom_sf"/>
</dbReference>